<evidence type="ECO:0000313" key="8">
    <source>
        <dbReference type="EMBL" id="EJT81118.1"/>
    </source>
</evidence>
<protein>
    <recommendedName>
        <fullName evidence="4">Protein HRI1</fullName>
    </recommendedName>
</protein>
<keyword evidence="6" id="KW-0539">Nucleus</keyword>
<dbReference type="STRING" id="644352.J3NIM5"/>
<evidence type="ECO:0000256" key="6">
    <source>
        <dbReference type="ARBA" id="ARBA00023242"/>
    </source>
</evidence>
<dbReference type="eggNOG" id="ENOG502S8GG">
    <property type="taxonomic scope" value="Eukaryota"/>
</dbReference>
<dbReference type="GO" id="GO:0005737">
    <property type="term" value="C:cytoplasm"/>
    <property type="evidence" value="ECO:0007669"/>
    <property type="project" value="UniProtKB-SubCell"/>
</dbReference>
<keyword evidence="5" id="KW-0963">Cytoplasm</keyword>
<feature type="region of interest" description="Disordered" evidence="7">
    <location>
        <begin position="47"/>
        <end position="68"/>
    </location>
</feature>
<reference evidence="8" key="2">
    <citation type="submission" date="2010-07" db="EMBL/GenBank/DDBJ databases">
        <authorList>
            <consortium name="The Broad Institute Genome Sequencing Platform"/>
            <consortium name="Broad Institute Genome Sequencing Center for Infectious Disease"/>
            <person name="Ma L.-J."/>
            <person name="Dead R."/>
            <person name="Young S."/>
            <person name="Zeng Q."/>
            <person name="Koehrsen M."/>
            <person name="Alvarado L."/>
            <person name="Berlin A."/>
            <person name="Chapman S.B."/>
            <person name="Chen Z."/>
            <person name="Freedman E."/>
            <person name="Gellesch M."/>
            <person name="Goldberg J."/>
            <person name="Griggs A."/>
            <person name="Gujja S."/>
            <person name="Heilman E.R."/>
            <person name="Heiman D."/>
            <person name="Hepburn T."/>
            <person name="Howarth C."/>
            <person name="Jen D."/>
            <person name="Larson L."/>
            <person name="Mehta T."/>
            <person name="Neiman D."/>
            <person name="Pearson M."/>
            <person name="Roberts A."/>
            <person name="Saif S."/>
            <person name="Shea T."/>
            <person name="Shenoy N."/>
            <person name="Sisk P."/>
            <person name="Stolte C."/>
            <person name="Sykes S."/>
            <person name="Walk T."/>
            <person name="White J."/>
            <person name="Yandava C."/>
            <person name="Haas B."/>
            <person name="Nusbaum C."/>
            <person name="Birren B."/>
        </authorList>
    </citation>
    <scope>NUCLEOTIDE SEQUENCE</scope>
    <source>
        <strain evidence="8">R3-111a-1</strain>
    </source>
</reference>
<dbReference type="InterPro" id="IPR038744">
    <property type="entry name" value="Hri1_N"/>
</dbReference>
<dbReference type="InterPro" id="IPR043047">
    <property type="entry name" value="Hri1_N_sf"/>
</dbReference>
<evidence type="ECO:0000313" key="9">
    <source>
        <dbReference type="EnsemblFungi" id="EJT81118"/>
    </source>
</evidence>
<dbReference type="GeneID" id="20341561"/>
<reference evidence="9" key="5">
    <citation type="submission" date="2018-04" db="UniProtKB">
        <authorList>
            <consortium name="EnsemblFungi"/>
        </authorList>
    </citation>
    <scope>IDENTIFICATION</scope>
    <source>
        <strain evidence="9">R3-111a-1</strain>
    </source>
</reference>
<reference evidence="10" key="1">
    <citation type="submission" date="2010-07" db="EMBL/GenBank/DDBJ databases">
        <title>The genome sequence of Gaeumannomyces graminis var. tritici strain R3-111a-1.</title>
        <authorList>
            <consortium name="The Broad Institute Genome Sequencing Platform"/>
            <person name="Ma L.-J."/>
            <person name="Dead R."/>
            <person name="Young S."/>
            <person name="Zeng Q."/>
            <person name="Koehrsen M."/>
            <person name="Alvarado L."/>
            <person name="Berlin A."/>
            <person name="Chapman S.B."/>
            <person name="Chen Z."/>
            <person name="Freedman E."/>
            <person name="Gellesch M."/>
            <person name="Goldberg J."/>
            <person name="Griggs A."/>
            <person name="Gujja S."/>
            <person name="Heilman E.R."/>
            <person name="Heiman D."/>
            <person name="Hepburn T."/>
            <person name="Howarth C."/>
            <person name="Jen D."/>
            <person name="Larson L."/>
            <person name="Mehta T."/>
            <person name="Neiman D."/>
            <person name="Pearson M."/>
            <person name="Roberts A."/>
            <person name="Saif S."/>
            <person name="Shea T."/>
            <person name="Shenoy N."/>
            <person name="Sisk P."/>
            <person name="Stolte C."/>
            <person name="Sykes S."/>
            <person name="Walk T."/>
            <person name="White J."/>
            <person name="Yandava C."/>
            <person name="Haas B."/>
            <person name="Nusbaum C."/>
            <person name="Birren B."/>
        </authorList>
    </citation>
    <scope>NUCLEOTIDE SEQUENCE [LARGE SCALE GENOMIC DNA]</scope>
    <source>
        <strain evidence="10">R3-111a-1</strain>
    </source>
</reference>
<sequence>MGSISIRRYIRWPPAMPQEPTSTIVLTSPARRFVDLRILDPTPAEAAAAAAAAEQQQQKDGSTPPSPPAVVVLPASRLDWAIAGTSESWKRTTTTPDGSEAVTRSRWTHWIDSRVPAGADPAAATDEGDMFPQGGDETLEKGRMVNPATGVEADYEELWADEAPAAIPAAAAAVVATPSGVGEAVVEDGPRCVVLRLEDVDRGARGVVVLLGRHCQGLIRVGEELGAERWQWREDEGWRAAARIGTVPVPCEQAFTRLSELLEVGKELRDGDNVWEVVEHA</sequence>
<dbReference type="EMBL" id="GL385395">
    <property type="protein sequence ID" value="EJT81118.1"/>
    <property type="molecule type" value="Genomic_DNA"/>
</dbReference>
<dbReference type="RefSeq" id="XP_009217127.1">
    <property type="nucleotide sequence ID" value="XM_009218863.1"/>
</dbReference>
<accession>J3NIM5</accession>
<reference evidence="8" key="3">
    <citation type="submission" date="2010-09" db="EMBL/GenBank/DDBJ databases">
        <title>Annotation of Gaeumannomyces graminis var. tritici R3-111a-1.</title>
        <authorList>
            <consortium name="The Broad Institute Genome Sequencing Platform"/>
            <person name="Ma L.-J."/>
            <person name="Dead R."/>
            <person name="Young S.K."/>
            <person name="Zeng Q."/>
            <person name="Gargeya S."/>
            <person name="Fitzgerald M."/>
            <person name="Haas B."/>
            <person name="Abouelleil A."/>
            <person name="Alvarado L."/>
            <person name="Arachchi H.M."/>
            <person name="Berlin A."/>
            <person name="Brown A."/>
            <person name="Chapman S.B."/>
            <person name="Chen Z."/>
            <person name="Dunbar C."/>
            <person name="Freedman E."/>
            <person name="Gearin G."/>
            <person name="Gellesch M."/>
            <person name="Goldberg J."/>
            <person name="Griggs A."/>
            <person name="Gujja S."/>
            <person name="Heiman D."/>
            <person name="Howarth C."/>
            <person name="Larson L."/>
            <person name="Lui A."/>
            <person name="MacDonald P.J.P."/>
            <person name="Mehta T."/>
            <person name="Montmayeur A."/>
            <person name="Murphy C."/>
            <person name="Neiman D."/>
            <person name="Pearson M."/>
            <person name="Priest M."/>
            <person name="Roberts A."/>
            <person name="Saif S."/>
            <person name="Shea T."/>
            <person name="Shenoy N."/>
            <person name="Sisk P."/>
            <person name="Stolte C."/>
            <person name="Sykes S."/>
            <person name="Yandava C."/>
            <person name="Wortman J."/>
            <person name="Nusbaum C."/>
            <person name="Birren B."/>
        </authorList>
    </citation>
    <scope>NUCLEOTIDE SEQUENCE</scope>
    <source>
        <strain evidence="8">R3-111a-1</strain>
    </source>
</reference>
<dbReference type="Pfam" id="PF16815">
    <property type="entry name" value="HRI1"/>
    <property type="match status" value="1"/>
</dbReference>
<keyword evidence="10" id="KW-1185">Reference proteome</keyword>
<feature type="compositionally biased region" description="Low complexity" evidence="7">
    <location>
        <begin position="47"/>
        <end position="58"/>
    </location>
</feature>
<dbReference type="HOGENOM" id="CLU_060351_1_0_1"/>
<proteinExistence type="inferred from homology"/>
<gene>
    <name evidence="9" type="primary">20341561</name>
    <name evidence="8" type="ORF">GGTG_01103</name>
</gene>
<evidence type="ECO:0000256" key="5">
    <source>
        <dbReference type="ARBA" id="ARBA00022490"/>
    </source>
</evidence>
<organism evidence="8">
    <name type="scientific">Gaeumannomyces tritici (strain R3-111a-1)</name>
    <name type="common">Wheat and barley take-all root rot fungus</name>
    <name type="synonym">Gaeumannomyces graminis var. tritici</name>
    <dbReference type="NCBI Taxonomy" id="644352"/>
    <lineage>
        <taxon>Eukaryota</taxon>
        <taxon>Fungi</taxon>
        <taxon>Dikarya</taxon>
        <taxon>Ascomycota</taxon>
        <taxon>Pezizomycotina</taxon>
        <taxon>Sordariomycetes</taxon>
        <taxon>Sordariomycetidae</taxon>
        <taxon>Magnaporthales</taxon>
        <taxon>Magnaporthaceae</taxon>
        <taxon>Gaeumannomyces</taxon>
    </lineage>
</organism>
<dbReference type="CDD" id="cd11692">
    <property type="entry name" value="HRI1_N_like"/>
    <property type="match status" value="1"/>
</dbReference>
<evidence type="ECO:0000256" key="1">
    <source>
        <dbReference type="ARBA" id="ARBA00004123"/>
    </source>
</evidence>
<comment type="similarity">
    <text evidence="3">Belongs to the HRI1 family.</text>
</comment>
<evidence type="ECO:0000313" key="10">
    <source>
        <dbReference type="Proteomes" id="UP000006039"/>
    </source>
</evidence>
<dbReference type="Proteomes" id="UP000006039">
    <property type="component" value="Unassembled WGS sequence"/>
</dbReference>
<dbReference type="OrthoDB" id="4045395at2759"/>
<dbReference type="Gene3D" id="2.40.128.320">
    <property type="entry name" value="Protein HRI1, N-terminal domain"/>
    <property type="match status" value="1"/>
</dbReference>
<evidence type="ECO:0000256" key="7">
    <source>
        <dbReference type="SAM" id="MobiDB-lite"/>
    </source>
</evidence>
<evidence type="ECO:0000256" key="2">
    <source>
        <dbReference type="ARBA" id="ARBA00004496"/>
    </source>
</evidence>
<dbReference type="EnsemblFungi" id="EJT81118">
    <property type="protein sequence ID" value="EJT81118"/>
    <property type="gene ID" value="GGTG_01103"/>
</dbReference>
<evidence type="ECO:0000256" key="3">
    <source>
        <dbReference type="ARBA" id="ARBA00005229"/>
    </source>
</evidence>
<evidence type="ECO:0000256" key="4">
    <source>
        <dbReference type="ARBA" id="ARBA00017063"/>
    </source>
</evidence>
<dbReference type="GO" id="GO:0005634">
    <property type="term" value="C:nucleus"/>
    <property type="evidence" value="ECO:0007669"/>
    <property type="project" value="UniProtKB-SubCell"/>
</dbReference>
<dbReference type="CDD" id="cd11693">
    <property type="entry name" value="HRI1_C_like"/>
    <property type="match status" value="1"/>
</dbReference>
<dbReference type="InterPro" id="IPR031818">
    <property type="entry name" value="Hri1"/>
</dbReference>
<dbReference type="AlphaFoldDB" id="J3NIM5"/>
<dbReference type="VEuPathDB" id="FungiDB:GGTG_01103"/>
<reference evidence="9" key="4">
    <citation type="journal article" date="2015" name="G3 (Bethesda)">
        <title>Genome sequences of three phytopathogenic species of the Magnaporthaceae family of fungi.</title>
        <authorList>
            <person name="Okagaki L.H."/>
            <person name="Nunes C.C."/>
            <person name="Sailsbery J."/>
            <person name="Clay B."/>
            <person name="Brown D."/>
            <person name="John T."/>
            <person name="Oh Y."/>
            <person name="Young N."/>
            <person name="Fitzgerald M."/>
            <person name="Haas B.J."/>
            <person name="Zeng Q."/>
            <person name="Young S."/>
            <person name="Adiconis X."/>
            <person name="Fan L."/>
            <person name="Levin J.Z."/>
            <person name="Mitchell T.K."/>
            <person name="Okubara P.A."/>
            <person name="Farman M.L."/>
            <person name="Kohn L.M."/>
            <person name="Birren B."/>
            <person name="Ma L.-J."/>
            <person name="Dean R.A."/>
        </authorList>
    </citation>
    <scope>NUCLEOTIDE SEQUENCE</scope>
    <source>
        <strain evidence="9">R3-111a-1</strain>
    </source>
</reference>
<comment type="subcellular location">
    <subcellularLocation>
        <location evidence="2">Cytoplasm</location>
    </subcellularLocation>
    <subcellularLocation>
        <location evidence="1">Nucleus</location>
    </subcellularLocation>
</comment>
<name>J3NIM5_GAET3</name>